<protein>
    <submittedName>
        <fullName evidence="2">Uncharacterized protein</fullName>
    </submittedName>
</protein>
<keyword evidence="3" id="KW-1185">Reference proteome</keyword>
<evidence type="ECO:0000256" key="1">
    <source>
        <dbReference type="SAM" id="SignalP"/>
    </source>
</evidence>
<dbReference type="EMBL" id="CP003879">
    <property type="protein sequence ID" value="AFU69124.1"/>
    <property type="molecule type" value="Genomic_DNA"/>
</dbReference>
<feature type="signal peptide" evidence="1">
    <location>
        <begin position="1"/>
        <end position="18"/>
    </location>
</feature>
<dbReference type="AlphaFoldDB" id="K4IFG1"/>
<dbReference type="HOGENOM" id="CLU_516503_0_0_10"/>
<reference evidence="2" key="2">
    <citation type="submission" date="2012-09" db="EMBL/GenBank/DDBJ databases">
        <title>The complete sequence of Psychroflexus torquis an extreme psychrophile from sea-ice that is stimulated by light.</title>
        <authorList>
            <person name="Feng S."/>
            <person name="Powell S.M."/>
            <person name="Bowman J.P."/>
        </authorList>
    </citation>
    <scope>NUCLEOTIDE SEQUENCE [LARGE SCALE GENOMIC DNA]</scope>
    <source>
        <strain evidence="2">ATCC 700755</strain>
    </source>
</reference>
<proteinExistence type="predicted"/>
<dbReference type="InterPro" id="IPR036322">
    <property type="entry name" value="WD40_repeat_dom_sf"/>
</dbReference>
<accession>K4IFG1</accession>
<evidence type="ECO:0000313" key="2">
    <source>
        <dbReference type="EMBL" id="AFU69124.1"/>
    </source>
</evidence>
<dbReference type="SUPFAM" id="SSF50978">
    <property type="entry name" value="WD40 repeat-like"/>
    <property type="match status" value="1"/>
</dbReference>
<dbReference type="OrthoDB" id="1403331at2"/>
<dbReference type="Proteomes" id="UP000008514">
    <property type="component" value="Chromosome"/>
</dbReference>
<dbReference type="InterPro" id="IPR015943">
    <property type="entry name" value="WD40/YVTN_repeat-like_dom_sf"/>
</dbReference>
<reference evidence="2" key="1">
    <citation type="submission" date="2006-03" db="EMBL/GenBank/DDBJ databases">
        <authorList>
            <person name="Bowman J."/>
            <person name="Ferriera S."/>
            <person name="Johnson J."/>
            <person name="Kravitz S."/>
            <person name="Halpern A."/>
            <person name="Remington K."/>
            <person name="Beeson K."/>
            <person name="Tran B."/>
            <person name="Rogers Y.-H."/>
            <person name="Friedman R."/>
            <person name="Venter J.C."/>
        </authorList>
    </citation>
    <scope>NUCLEOTIDE SEQUENCE [LARGE SCALE GENOMIC DNA]</scope>
    <source>
        <strain evidence="2">ATCC 700755</strain>
    </source>
</reference>
<organism evidence="2 3">
    <name type="scientific">Psychroflexus torquis (strain ATCC 700755 / CIP 106069 / ACAM 623)</name>
    <dbReference type="NCBI Taxonomy" id="313595"/>
    <lineage>
        <taxon>Bacteria</taxon>
        <taxon>Pseudomonadati</taxon>
        <taxon>Bacteroidota</taxon>
        <taxon>Flavobacteriia</taxon>
        <taxon>Flavobacteriales</taxon>
        <taxon>Flavobacteriaceae</taxon>
        <taxon>Psychroflexus</taxon>
    </lineage>
</organism>
<name>K4IFG1_PSYTT</name>
<dbReference type="eggNOG" id="ENOG502ZA6F">
    <property type="taxonomic scope" value="Bacteria"/>
</dbReference>
<gene>
    <name evidence="2" type="ordered locus">P700755_002345</name>
</gene>
<dbReference type="Gene3D" id="2.130.10.10">
    <property type="entry name" value="YVTN repeat-like/Quinoprotein amine dehydrogenase"/>
    <property type="match status" value="1"/>
</dbReference>
<keyword evidence="1" id="KW-0732">Signal</keyword>
<dbReference type="KEGG" id="ptq:P700755_002345"/>
<feature type="chain" id="PRO_5003879332" evidence="1">
    <location>
        <begin position="19"/>
        <end position="506"/>
    </location>
</feature>
<sequence>MKIIILITFILSLSNVFAQDNPTSFNITESESFHYDKKIDGILAMKTLNTGVTGVVLEHEKRNVLDKPYFFFDIFDKNLIQIFTKKVEIDKNESYVGDLYYNGILKVFTVYQPNKKERTVYVHQLDINHKTYKRVKLFDARIQKKQNLFATKNSHVTNFSISPNNTYFAVATDNISKKMNDYDIRVFDVETNELIYKKNYQKDKERGYEHNDLYIDNDAVVYSVGKRFLSKRERVEQKRGSMYKFVLNKITETDSQAIDITLDQKHVQSLSITDINDEMHLLGFYSERNENLLKGGCNFTIDLENFRVMSKKFDELPKQVYDDMYNERASKRKNEDKKELKNFNIDHVITTAQGDSYLIAEEFYITTSYAPNGQFGGAQVTTYHYDNILILKFNSEGNLDWGRSIFKVATSPSYNVFYKDEKLHVLLNSGKNLKEKKDGRVKVSKGFFESTALYDVEISQNGEVSYNKIQDNKGETTYQPFYGTYELNRFLMPSDGGKEKRFMILE</sequence>
<dbReference type="RefSeq" id="WP_015024699.1">
    <property type="nucleotide sequence ID" value="NC_018721.1"/>
</dbReference>
<evidence type="ECO:0000313" key="3">
    <source>
        <dbReference type="Proteomes" id="UP000008514"/>
    </source>
</evidence>